<proteinExistence type="predicted"/>
<dbReference type="AlphaFoldDB" id="A0A8S1RF45"/>
<dbReference type="Proteomes" id="UP000692954">
    <property type="component" value="Unassembled WGS sequence"/>
</dbReference>
<keyword evidence="2" id="KW-1185">Reference proteome</keyword>
<dbReference type="EMBL" id="CAJJDN010000160">
    <property type="protein sequence ID" value="CAD8125589.1"/>
    <property type="molecule type" value="Genomic_DNA"/>
</dbReference>
<evidence type="ECO:0000313" key="1">
    <source>
        <dbReference type="EMBL" id="CAD8125589.1"/>
    </source>
</evidence>
<accession>A0A8S1RF45</accession>
<comment type="caution">
    <text evidence="1">The sequence shown here is derived from an EMBL/GenBank/DDBJ whole genome shotgun (WGS) entry which is preliminary data.</text>
</comment>
<organism evidence="1 2">
    <name type="scientific">Paramecium sonneborni</name>
    <dbReference type="NCBI Taxonomy" id="65129"/>
    <lineage>
        <taxon>Eukaryota</taxon>
        <taxon>Sar</taxon>
        <taxon>Alveolata</taxon>
        <taxon>Ciliophora</taxon>
        <taxon>Intramacronucleata</taxon>
        <taxon>Oligohymenophorea</taxon>
        <taxon>Peniculida</taxon>
        <taxon>Parameciidae</taxon>
        <taxon>Paramecium</taxon>
    </lineage>
</organism>
<gene>
    <name evidence="1" type="ORF">PSON_ATCC_30995.1.T1600052</name>
</gene>
<name>A0A8S1RF45_9CILI</name>
<reference evidence="1" key="1">
    <citation type="submission" date="2021-01" db="EMBL/GenBank/DDBJ databases">
        <authorList>
            <consortium name="Genoscope - CEA"/>
            <person name="William W."/>
        </authorList>
    </citation>
    <scope>NUCLEOTIDE SEQUENCE</scope>
</reference>
<evidence type="ECO:0000313" key="2">
    <source>
        <dbReference type="Proteomes" id="UP000692954"/>
    </source>
</evidence>
<sequence>MRILIECCIRKMLQNRQDNVKIGQFFKKVIRENINLGFTLEKLPDKKWLTNVLHTLNRENIIFQKYFDSDKVIGIIRDDLQTHQQVEERKYRISKQKLQNIRTKLKRKKIEQEKIELKKRDILLHYRIRINLKVNNNKIYLESKNNDSIYQFQKLYNNCLIIKYKNESGKTREKSMTIIQKQKQKYRITQNYTGNIGVLGAIGQDGFIAYQVVRGNVNSNLYAQHLLELIKISKMHYLDCNFLVILEIVPSIKVRKQNPFWELFHTCFCHLTHHNQTQEKVWNSFKKYFNKQIFQQSEKI</sequence>
<protein>
    <submittedName>
        <fullName evidence="1">Uncharacterized protein</fullName>
    </submittedName>
</protein>